<dbReference type="InterPro" id="IPR022454">
    <property type="entry name" value="CHP03883_F420-assoc"/>
</dbReference>
<evidence type="ECO:0000313" key="2">
    <source>
        <dbReference type="Proteomes" id="UP000319263"/>
    </source>
</evidence>
<keyword evidence="1" id="KW-0482">Metalloprotease</keyword>
<dbReference type="Proteomes" id="UP000319263">
    <property type="component" value="Chromosome"/>
</dbReference>
<accession>A0A516Q539</accession>
<dbReference type="InterPro" id="IPR042271">
    <property type="entry name" value="Zinicin_2_N"/>
</dbReference>
<sequence>MVDWNVAVKTARKLVKPGPEISMEGALSAVAELRDAAERAETYVQQVTGLTVPSATAPVLVVDRPGWIQANADAFKTIMEPLNVRASQRLAATRGGAQLQQVSSRVSGAEVGALLSYLAPKILGQFDPFYPGEPGEAGGRLLLVAPNVVMVERELKLDPADFRLWVCLHEETHRVQFTAVPWLREYLNDQVEQIVGTTDLEPGVVLEMIKNAVGKVGEAIRGNQEISIVDLVQTPAQRETVERITAVMSLLEGHADVVMDSVGPSVVPSVDTIRARFNVRRQAQGIDRLVRKLLGLDAKMRQYRDGAKFCNQVIDAVGMDGFNRVWIGPQTLPTPAEIADPSLWVKRVHGTSPKGS</sequence>
<evidence type="ECO:0000313" key="1">
    <source>
        <dbReference type="EMBL" id="QDP98559.1"/>
    </source>
</evidence>
<dbReference type="NCBIfam" id="TIGR03883">
    <property type="entry name" value="DUF2342_F420"/>
    <property type="match status" value="1"/>
</dbReference>
<dbReference type="GO" id="GO:0008237">
    <property type="term" value="F:metallopeptidase activity"/>
    <property type="evidence" value="ECO:0007669"/>
    <property type="project" value="UniProtKB-KW"/>
</dbReference>
<dbReference type="SUPFAM" id="SSF55486">
    <property type="entry name" value="Metalloproteases ('zincins'), catalytic domain"/>
    <property type="match status" value="1"/>
</dbReference>
<dbReference type="Gene3D" id="1.20.150.30">
    <property type="entry name" value="Zincin-like metallopeptidase, N-terminal domain"/>
    <property type="match status" value="1"/>
</dbReference>
<protein>
    <submittedName>
        <fullName evidence="1">Zinc-dependent metalloprotease</fullName>
    </submittedName>
</protein>
<dbReference type="GO" id="GO:0006508">
    <property type="term" value="P:proteolysis"/>
    <property type="evidence" value="ECO:0007669"/>
    <property type="project" value="UniProtKB-KW"/>
</dbReference>
<dbReference type="OrthoDB" id="142939at2"/>
<keyword evidence="2" id="KW-1185">Reference proteome</keyword>
<organism evidence="1 2">
    <name type="scientific">Microlunatus elymi</name>
    <dbReference type="NCBI Taxonomy" id="2596828"/>
    <lineage>
        <taxon>Bacteria</taxon>
        <taxon>Bacillati</taxon>
        <taxon>Actinomycetota</taxon>
        <taxon>Actinomycetes</taxon>
        <taxon>Propionibacteriales</taxon>
        <taxon>Propionibacteriaceae</taxon>
        <taxon>Microlunatus</taxon>
    </lineage>
</organism>
<dbReference type="NCBIfam" id="TIGR03624">
    <property type="entry name" value="putative hydrolase"/>
    <property type="match status" value="1"/>
</dbReference>
<reference evidence="1 2" key="1">
    <citation type="submission" date="2019-07" db="EMBL/GenBank/DDBJ databases">
        <title>Microlunatus dokdonensis sp. nov. isolated from the rhizospheric soil of the wild plant Elymus tsukushiensis.</title>
        <authorList>
            <person name="Ghim S.-Y."/>
            <person name="Hwang Y.-J."/>
            <person name="Son J.-S."/>
            <person name="Shin J.-H."/>
        </authorList>
    </citation>
    <scope>NUCLEOTIDE SEQUENCE [LARGE SCALE GENOMIC DNA]</scope>
    <source>
        <strain evidence="1 2">KUDC0627</strain>
    </source>
</reference>
<dbReference type="KEGG" id="mik:FOE78_04015"/>
<keyword evidence="1" id="KW-0645">Protease</keyword>
<dbReference type="PANTHER" id="PTHR39420:SF1">
    <property type="entry name" value="HYDROLASE"/>
    <property type="match status" value="1"/>
</dbReference>
<keyword evidence="1" id="KW-0378">Hydrolase</keyword>
<proteinExistence type="predicted"/>
<dbReference type="PANTHER" id="PTHR39420">
    <property type="match status" value="1"/>
</dbReference>
<dbReference type="InterPro" id="IPR018766">
    <property type="entry name" value="Zinicin_2"/>
</dbReference>
<dbReference type="AlphaFoldDB" id="A0A516Q539"/>
<name>A0A516Q539_9ACTN</name>
<dbReference type="Pfam" id="PF10103">
    <property type="entry name" value="Zincin_2"/>
    <property type="match status" value="1"/>
</dbReference>
<gene>
    <name evidence="1" type="ORF">FOE78_04015</name>
</gene>
<dbReference type="EMBL" id="CP041692">
    <property type="protein sequence ID" value="QDP98559.1"/>
    <property type="molecule type" value="Genomic_DNA"/>
</dbReference>